<dbReference type="SUPFAM" id="SSF56399">
    <property type="entry name" value="ADP-ribosylation"/>
    <property type="match status" value="1"/>
</dbReference>
<name>A0A840LGD0_9BURK</name>
<dbReference type="Gene3D" id="3.90.175.10">
    <property type="entry name" value="Diphtheria Toxin, domain 1"/>
    <property type="match status" value="1"/>
</dbReference>
<evidence type="ECO:0000313" key="1">
    <source>
        <dbReference type="EMBL" id="MBB4844347.1"/>
    </source>
</evidence>
<dbReference type="EMBL" id="JACHLP010000005">
    <property type="protein sequence ID" value="MBB4844347.1"/>
    <property type="molecule type" value="Genomic_DNA"/>
</dbReference>
<keyword evidence="2" id="KW-1185">Reference proteome</keyword>
<accession>A0A840LGD0</accession>
<sequence>MDAPTTPANRPLYHGTRDAAARAILREGFRRSRSRSYTGTGICLSESLTVAYEYGMYEAGGCILEARLSPTARWTDRFDDKANGKDAWDDFFVCSGMDAIRAFGGNVWVVWSPGVLVSLRRLSHREAIQRLCAEFDEDGPACGYNALVSDYASIWWKQDASDPNLIRFPDHHRQLMARLKRFMGRAHSMRA</sequence>
<proteinExistence type="predicted"/>
<organism evidence="1 2">
    <name type="scientific">Roseateles oligotrophus</name>
    <dbReference type="NCBI Taxonomy" id="1769250"/>
    <lineage>
        <taxon>Bacteria</taxon>
        <taxon>Pseudomonadati</taxon>
        <taxon>Pseudomonadota</taxon>
        <taxon>Betaproteobacteria</taxon>
        <taxon>Burkholderiales</taxon>
        <taxon>Sphaerotilaceae</taxon>
        <taxon>Roseateles</taxon>
    </lineage>
</organism>
<dbReference type="RefSeq" id="WP_004355131.1">
    <property type="nucleotide sequence ID" value="NZ_JACHLP010000005.1"/>
</dbReference>
<evidence type="ECO:0000313" key="2">
    <source>
        <dbReference type="Proteomes" id="UP000562027"/>
    </source>
</evidence>
<dbReference type="AlphaFoldDB" id="A0A840LGD0"/>
<reference evidence="1 2" key="1">
    <citation type="submission" date="2020-08" db="EMBL/GenBank/DDBJ databases">
        <title>Functional genomics of gut bacteria from endangered species of beetles.</title>
        <authorList>
            <person name="Carlos-Shanley C."/>
        </authorList>
    </citation>
    <scope>NUCLEOTIDE SEQUENCE [LARGE SCALE GENOMIC DNA]</scope>
    <source>
        <strain evidence="1 2">S00239</strain>
    </source>
</reference>
<comment type="caution">
    <text evidence="1">The sequence shown here is derived from an EMBL/GenBank/DDBJ whole genome shotgun (WGS) entry which is preliminary data.</text>
</comment>
<gene>
    <name evidence="1" type="ORF">HNP55_002883</name>
</gene>
<dbReference type="Proteomes" id="UP000562027">
    <property type="component" value="Unassembled WGS sequence"/>
</dbReference>
<evidence type="ECO:0008006" key="3">
    <source>
        <dbReference type="Google" id="ProtNLM"/>
    </source>
</evidence>
<protein>
    <recommendedName>
        <fullName evidence="3">RES domain-containing protein</fullName>
    </recommendedName>
</protein>